<dbReference type="Pfam" id="PF09678">
    <property type="entry name" value="Caa3_CtaG"/>
    <property type="match status" value="1"/>
</dbReference>
<evidence type="ECO:0000313" key="7">
    <source>
        <dbReference type="EMBL" id="VWX38751.1"/>
    </source>
</evidence>
<gene>
    <name evidence="7" type="ORF">EXIGUO9Y_80079</name>
</gene>
<dbReference type="GO" id="GO:0005886">
    <property type="term" value="C:plasma membrane"/>
    <property type="evidence" value="ECO:0007669"/>
    <property type="project" value="UniProtKB-SubCell"/>
</dbReference>
<sequence>MHTHEGMGNGFETSVTLLVLVLLLVYPVAAWKTNNHYRRWPIHRYVFWGSGVLSAGAALVGPLADWAHMNFTGHMTGHLLLGMLAPLLFVFAKPVTLLLRTLPVQVARRVTGVLNSQPLRLLTHPMTATVLNIGGLYLLYTTGLYSMMHQSTALYALIHLHVFLAGYLFTSALIYIDLTPHRYSHVYRASILILALAGHKILSKYLYAHPPGGVGKAEVEQGAMLMYYGGDVVDLALIIILCYHWYEATAPRLQPSETVEMRKE</sequence>
<organism evidence="7 8">
    <name type="scientific">Exiguobacterium oxidotolerans</name>
    <dbReference type="NCBI Taxonomy" id="223958"/>
    <lineage>
        <taxon>Bacteria</taxon>
        <taxon>Bacillati</taxon>
        <taxon>Bacillota</taxon>
        <taxon>Bacilli</taxon>
        <taxon>Bacillales</taxon>
        <taxon>Bacillales Family XII. Incertae Sedis</taxon>
        <taxon>Exiguobacterium</taxon>
    </lineage>
</organism>
<evidence type="ECO:0000313" key="8">
    <source>
        <dbReference type="Proteomes" id="UP000439752"/>
    </source>
</evidence>
<evidence type="ECO:0008006" key="9">
    <source>
        <dbReference type="Google" id="ProtNLM"/>
    </source>
</evidence>
<dbReference type="AlphaFoldDB" id="A0A653IIK1"/>
<feature type="transmembrane region" description="Helical" evidence="6">
    <location>
        <begin position="76"/>
        <end position="99"/>
    </location>
</feature>
<dbReference type="EMBL" id="CABWKQ010000058">
    <property type="protein sequence ID" value="VWX38751.1"/>
    <property type="molecule type" value="Genomic_DNA"/>
</dbReference>
<feature type="transmembrane region" description="Helical" evidence="6">
    <location>
        <begin position="186"/>
        <end position="207"/>
    </location>
</feature>
<evidence type="ECO:0000256" key="3">
    <source>
        <dbReference type="ARBA" id="ARBA00022692"/>
    </source>
</evidence>
<feature type="transmembrane region" description="Helical" evidence="6">
    <location>
        <begin position="227"/>
        <end position="246"/>
    </location>
</feature>
<keyword evidence="5 6" id="KW-0472">Membrane</keyword>
<comment type="subcellular location">
    <subcellularLocation>
        <location evidence="1">Cell membrane</location>
        <topology evidence="1">Multi-pass membrane protein</topology>
    </subcellularLocation>
</comment>
<name>A0A653IIK1_9BACL</name>
<evidence type="ECO:0000256" key="4">
    <source>
        <dbReference type="ARBA" id="ARBA00022989"/>
    </source>
</evidence>
<keyword evidence="8" id="KW-1185">Reference proteome</keyword>
<dbReference type="RefSeq" id="WP_159172906.1">
    <property type="nucleotide sequence ID" value="NZ_LR732308.1"/>
</dbReference>
<accession>A0A653IIK1</accession>
<proteinExistence type="predicted"/>
<keyword evidence="3 6" id="KW-0812">Transmembrane</keyword>
<evidence type="ECO:0000256" key="5">
    <source>
        <dbReference type="ARBA" id="ARBA00023136"/>
    </source>
</evidence>
<feature type="transmembrane region" description="Helical" evidence="6">
    <location>
        <begin position="152"/>
        <end position="174"/>
    </location>
</feature>
<evidence type="ECO:0000256" key="6">
    <source>
        <dbReference type="SAM" id="Phobius"/>
    </source>
</evidence>
<evidence type="ECO:0000256" key="2">
    <source>
        <dbReference type="ARBA" id="ARBA00022475"/>
    </source>
</evidence>
<keyword evidence="4 6" id="KW-1133">Transmembrane helix</keyword>
<dbReference type="InterPro" id="IPR019108">
    <property type="entry name" value="Caa3_assmbl_CtaG-rel"/>
</dbReference>
<reference evidence="7 8" key="1">
    <citation type="submission" date="2019-10" db="EMBL/GenBank/DDBJ databases">
        <authorList>
            <person name="Karimi E."/>
        </authorList>
    </citation>
    <scope>NUCLEOTIDE SEQUENCE [LARGE SCALE GENOMIC DNA]</scope>
    <source>
        <strain evidence="7">Exiguobacterium sp. 9Y</strain>
    </source>
</reference>
<keyword evidence="2" id="KW-1003">Cell membrane</keyword>
<feature type="transmembrane region" description="Helical" evidence="6">
    <location>
        <begin position="45"/>
        <end position="64"/>
    </location>
</feature>
<protein>
    <recommendedName>
        <fullName evidence="9">Cytochrome c oxidase assembly protein</fullName>
    </recommendedName>
</protein>
<dbReference type="Proteomes" id="UP000439752">
    <property type="component" value="Unassembled WGS sequence"/>
</dbReference>
<feature type="transmembrane region" description="Helical" evidence="6">
    <location>
        <begin position="119"/>
        <end position="140"/>
    </location>
</feature>
<evidence type="ECO:0000256" key="1">
    <source>
        <dbReference type="ARBA" id="ARBA00004651"/>
    </source>
</evidence>
<feature type="transmembrane region" description="Helical" evidence="6">
    <location>
        <begin position="15"/>
        <end position="33"/>
    </location>
</feature>